<reference evidence="2 3" key="1">
    <citation type="submission" date="2019-03" db="EMBL/GenBank/DDBJ databases">
        <title>First draft genome of Liparis tanakae, snailfish: a comprehensive survey of snailfish specific genes.</title>
        <authorList>
            <person name="Kim W."/>
            <person name="Song I."/>
            <person name="Jeong J.-H."/>
            <person name="Kim D."/>
            <person name="Kim S."/>
            <person name="Ryu S."/>
            <person name="Song J.Y."/>
            <person name="Lee S.K."/>
        </authorList>
    </citation>
    <scope>NUCLEOTIDE SEQUENCE [LARGE SCALE GENOMIC DNA]</scope>
    <source>
        <tissue evidence="2">Muscle</tissue>
    </source>
</reference>
<accession>A0A4Z2G682</accession>
<dbReference type="AlphaFoldDB" id="A0A4Z2G682"/>
<proteinExistence type="predicted"/>
<sequence>MGLFKNRSGVKHSQGGQGIKSRDIARAGVAPASPLFRSEGERFGTGEPGSTAAPVSKPRTTPGAFLQKREVPLRRHDEGDSLSSPGVRSSSSVVELPLLVDGGRGGYEQGLRRDVGFEGGGPANDGAPVLDLVLLLVVAVLARHELPVEFIRARSGGGWWGPPFRWLKLCCRGTIPPPPPPPPPTPLGILVAAAISECLWEECLLSRVDWWCAGMSGGTSIRRVRLSRGKVDEL</sequence>
<keyword evidence="3" id="KW-1185">Reference proteome</keyword>
<dbReference type="EMBL" id="SRLO01000670">
    <property type="protein sequence ID" value="TNN49076.1"/>
    <property type="molecule type" value="Genomic_DNA"/>
</dbReference>
<evidence type="ECO:0000313" key="2">
    <source>
        <dbReference type="EMBL" id="TNN49076.1"/>
    </source>
</evidence>
<name>A0A4Z2G682_9TELE</name>
<feature type="compositionally biased region" description="Basic and acidic residues" evidence="1">
    <location>
        <begin position="67"/>
        <end position="79"/>
    </location>
</feature>
<protein>
    <submittedName>
        <fullName evidence="2">Uncharacterized protein</fullName>
    </submittedName>
</protein>
<evidence type="ECO:0000313" key="3">
    <source>
        <dbReference type="Proteomes" id="UP000314294"/>
    </source>
</evidence>
<dbReference type="Proteomes" id="UP000314294">
    <property type="component" value="Unassembled WGS sequence"/>
</dbReference>
<evidence type="ECO:0000256" key="1">
    <source>
        <dbReference type="SAM" id="MobiDB-lite"/>
    </source>
</evidence>
<feature type="region of interest" description="Disordered" evidence="1">
    <location>
        <begin position="1"/>
        <end position="89"/>
    </location>
</feature>
<comment type="caution">
    <text evidence="2">The sequence shown here is derived from an EMBL/GenBank/DDBJ whole genome shotgun (WGS) entry which is preliminary data.</text>
</comment>
<gene>
    <name evidence="2" type="ORF">EYF80_040733</name>
</gene>
<organism evidence="2 3">
    <name type="scientific">Liparis tanakae</name>
    <name type="common">Tanaka's snailfish</name>
    <dbReference type="NCBI Taxonomy" id="230148"/>
    <lineage>
        <taxon>Eukaryota</taxon>
        <taxon>Metazoa</taxon>
        <taxon>Chordata</taxon>
        <taxon>Craniata</taxon>
        <taxon>Vertebrata</taxon>
        <taxon>Euteleostomi</taxon>
        <taxon>Actinopterygii</taxon>
        <taxon>Neopterygii</taxon>
        <taxon>Teleostei</taxon>
        <taxon>Neoteleostei</taxon>
        <taxon>Acanthomorphata</taxon>
        <taxon>Eupercaria</taxon>
        <taxon>Perciformes</taxon>
        <taxon>Cottioidei</taxon>
        <taxon>Cottales</taxon>
        <taxon>Liparidae</taxon>
        <taxon>Liparis</taxon>
    </lineage>
</organism>